<protein>
    <submittedName>
        <fullName evidence="1">Uncharacterized protein</fullName>
    </submittedName>
</protein>
<evidence type="ECO:0000313" key="1">
    <source>
        <dbReference type="EMBL" id="KAJ5106529.1"/>
    </source>
</evidence>
<reference evidence="1" key="2">
    <citation type="journal article" date="2023" name="IMA Fungus">
        <title>Comparative genomic study of the Penicillium genus elucidates a diverse pangenome and 15 lateral gene transfer events.</title>
        <authorList>
            <person name="Petersen C."/>
            <person name="Sorensen T."/>
            <person name="Nielsen M.R."/>
            <person name="Sondergaard T.E."/>
            <person name="Sorensen J.L."/>
            <person name="Fitzpatrick D.A."/>
            <person name="Frisvad J.C."/>
            <person name="Nielsen K.L."/>
        </authorList>
    </citation>
    <scope>NUCLEOTIDE SEQUENCE</scope>
    <source>
        <strain evidence="1">IBT 30069</strain>
    </source>
</reference>
<dbReference type="EMBL" id="JAPQKH010000003">
    <property type="protein sequence ID" value="KAJ5106529.1"/>
    <property type="molecule type" value="Genomic_DNA"/>
</dbReference>
<keyword evidence="2" id="KW-1185">Reference proteome</keyword>
<dbReference type="Proteomes" id="UP001149165">
    <property type="component" value="Unassembled WGS sequence"/>
</dbReference>
<gene>
    <name evidence="1" type="ORF">N7456_003204</name>
</gene>
<comment type="caution">
    <text evidence="1">The sequence shown here is derived from an EMBL/GenBank/DDBJ whole genome shotgun (WGS) entry which is preliminary data.</text>
</comment>
<sequence>MKIDWMMFEVFDVNNVPDRQSMDSVHYYHWEVLPISKVTKAIRSTHSSYPWNDLDTHISAI</sequence>
<dbReference type="AlphaFoldDB" id="A0A9W9KHA9"/>
<organism evidence="1 2">
    <name type="scientific">Penicillium angulare</name>
    <dbReference type="NCBI Taxonomy" id="116970"/>
    <lineage>
        <taxon>Eukaryota</taxon>
        <taxon>Fungi</taxon>
        <taxon>Dikarya</taxon>
        <taxon>Ascomycota</taxon>
        <taxon>Pezizomycotina</taxon>
        <taxon>Eurotiomycetes</taxon>
        <taxon>Eurotiomycetidae</taxon>
        <taxon>Eurotiales</taxon>
        <taxon>Aspergillaceae</taxon>
        <taxon>Penicillium</taxon>
    </lineage>
</organism>
<accession>A0A9W9KHA9</accession>
<evidence type="ECO:0000313" key="2">
    <source>
        <dbReference type="Proteomes" id="UP001149165"/>
    </source>
</evidence>
<proteinExistence type="predicted"/>
<name>A0A9W9KHA9_9EURO</name>
<reference evidence="1" key="1">
    <citation type="submission" date="2022-11" db="EMBL/GenBank/DDBJ databases">
        <authorList>
            <person name="Petersen C."/>
        </authorList>
    </citation>
    <scope>NUCLEOTIDE SEQUENCE</scope>
    <source>
        <strain evidence="1">IBT 30069</strain>
    </source>
</reference>